<dbReference type="InterPro" id="IPR015310">
    <property type="entry name" value="AHSA1-like_N"/>
</dbReference>
<accession>A0ABP0SMD9</accession>
<dbReference type="PANTHER" id="PTHR13009:SF22">
    <property type="entry name" value="LD43819P"/>
    <property type="match status" value="1"/>
</dbReference>
<dbReference type="Proteomes" id="UP001642484">
    <property type="component" value="Unassembled WGS sequence"/>
</dbReference>
<feature type="compositionally biased region" description="Basic and acidic residues" evidence="2">
    <location>
        <begin position="150"/>
        <end position="160"/>
    </location>
</feature>
<evidence type="ECO:0000256" key="2">
    <source>
        <dbReference type="SAM" id="MobiDB-lite"/>
    </source>
</evidence>
<name>A0ABP0SMD9_9DINO</name>
<feature type="region of interest" description="Disordered" evidence="2">
    <location>
        <begin position="148"/>
        <end position="172"/>
    </location>
</feature>
<feature type="domain" description="Activator of Hsp90 ATPase AHSA1-like N-terminal" evidence="3">
    <location>
        <begin position="62"/>
        <end position="185"/>
    </location>
</feature>
<comment type="caution">
    <text evidence="4">The sequence shown here is derived from an EMBL/GenBank/DDBJ whole genome shotgun (WGS) entry which is preliminary data.</text>
</comment>
<protein>
    <recommendedName>
        <fullName evidence="3">Activator of Hsp90 ATPase AHSA1-like N-terminal domain-containing protein</fullName>
    </recommendedName>
</protein>
<reference evidence="4 5" key="1">
    <citation type="submission" date="2024-02" db="EMBL/GenBank/DDBJ databases">
        <authorList>
            <person name="Chen Y."/>
            <person name="Shah S."/>
            <person name="Dougan E. K."/>
            <person name="Thang M."/>
            <person name="Chan C."/>
        </authorList>
    </citation>
    <scope>NUCLEOTIDE SEQUENCE [LARGE SCALE GENOMIC DNA]</scope>
</reference>
<evidence type="ECO:0000313" key="4">
    <source>
        <dbReference type="EMBL" id="CAK9113577.1"/>
    </source>
</evidence>
<proteinExistence type="inferred from homology"/>
<gene>
    <name evidence="4" type="ORF">CCMP2556_LOCUS52555</name>
</gene>
<evidence type="ECO:0000256" key="1">
    <source>
        <dbReference type="ARBA" id="ARBA00006817"/>
    </source>
</evidence>
<dbReference type="SMART" id="SM01000">
    <property type="entry name" value="Aha1_N"/>
    <property type="match status" value="1"/>
</dbReference>
<dbReference type="Pfam" id="PF09229">
    <property type="entry name" value="Aha1_N"/>
    <property type="match status" value="1"/>
</dbReference>
<feature type="region of interest" description="Disordered" evidence="2">
    <location>
        <begin position="31"/>
        <end position="66"/>
    </location>
</feature>
<keyword evidence="5" id="KW-1185">Reference proteome</keyword>
<evidence type="ECO:0000259" key="3">
    <source>
        <dbReference type="SMART" id="SM01000"/>
    </source>
</evidence>
<organism evidence="4 5">
    <name type="scientific">Durusdinium trenchii</name>
    <dbReference type="NCBI Taxonomy" id="1381693"/>
    <lineage>
        <taxon>Eukaryota</taxon>
        <taxon>Sar</taxon>
        <taxon>Alveolata</taxon>
        <taxon>Dinophyceae</taxon>
        <taxon>Suessiales</taxon>
        <taxon>Symbiodiniaceae</taxon>
        <taxon>Durusdinium</taxon>
    </lineage>
</organism>
<comment type="similarity">
    <text evidence="1">Belongs to the AHA1 family.</text>
</comment>
<sequence length="192" mass="21055">MAESKEETDKKGGYTYWKRDIDDAHLLPDTRPQKIDGATQQDVKDVKDSVGSSWNSAGTWEEKDMSVPARAELEKILTDESFALLDEGGNKVQGFNATVTGDSQAYHIRGRSRLGYEFKVKLSWKGSFGGKEVSGELDIQDLDSSDLDGFDVRPKPKNADSKSAAEALKKGARPAVKKAAEMLSQRLLARSG</sequence>
<dbReference type="EMBL" id="CAXAMN010027883">
    <property type="protein sequence ID" value="CAK9113577.1"/>
    <property type="molecule type" value="Genomic_DNA"/>
</dbReference>
<dbReference type="Gene3D" id="3.15.10.20">
    <property type="entry name" value="Activator of Hsp90 ATPase Aha1, N-terminal domain"/>
    <property type="match status" value="1"/>
</dbReference>
<evidence type="ECO:0000313" key="5">
    <source>
        <dbReference type="Proteomes" id="UP001642484"/>
    </source>
</evidence>
<dbReference type="PANTHER" id="PTHR13009">
    <property type="entry name" value="HEAT SHOCK PROTEIN 90 HSP90 CO-CHAPERONE AHA-1"/>
    <property type="match status" value="1"/>
</dbReference>
<dbReference type="InterPro" id="IPR036338">
    <property type="entry name" value="Aha1"/>
</dbReference>
<dbReference type="SUPFAM" id="SSF103111">
    <property type="entry name" value="Activator of Hsp90 ATPase, Aha1"/>
    <property type="match status" value="1"/>
</dbReference>